<feature type="domain" description="C2H2-type" evidence="2">
    <location>
        <begin position="64"/>
        <end position="85"/>
    </location>
</feature>
<protein>
    <recommendedName>
        <fullName evidence="2">C2H2-type domain-containing protein</fullName>
    </recommendedName>
</protein>
<gene>
    <name evidence="3" type="ORF">N658DRAFT_501348</name>
</gene>
<organism evidence="3 4">
    <name type="scientific">Parathielavia hyrcaniae</name>
    <dbReference type="NCBI Taxonomy" id="113614"/>
    <lineage>
        <taxon>Eukaryota</taxon>
        <taxon>Fungi</taxon>
        <taxon>Dikarya</taxon>
        <taxon>Ascomycota</taxon>
        <taxon>Pezizomycotina</taxon>
        <taxon>Sordariomycetes</taxon>
        <taxon>Sordariomycetidae</taxon>
        <taxon>Sordariales</taxon>
        <taxon>Chaetomiaceae</taxon>
        <taxon>Parathielavia</taxon>
    </lineage>
</organism>
<reference evidence="3" key="2">
    <citation type="submission" date="2023-05" db="EMBL/GenBank/DDBJ databases">
        <authorList>
            <consortium name="Lawrence Berkeley National Laboratory"/>
            <person name="Steindorff A."/>
            <person name="Hensen N."/>
            <person name="Bonometti L."/>
            <person name="Westerberg I."/>
            <person name="Brannstrom I.O."/>
            <person name="Guillou S."/>
            <person name="Cros-Aarteil S."/>
            <person name="Calhoun S."/>
            <person name="Haridas S."/>
            <person name="Kuo A."/>
            <person name="Mondo S."/>
            <person name="Pangilinan J."/>
            <person name="Riley R."/>
            <person name="Labutti K."/>
            <person name="Andreopoulos B."/>
            <person name="Lipzen A."/>
            <person name="Chen C."/>
            <person name="Yanf M."/>
            <person name="Daum C."/>
            <person name="Ng V."/>
            <person name="Clum A."/>
            <person name="Ohm R."/>
            <person name="Martin F."/>
            <person name="Silar P."/>
            <person name="Natvig D."/>
            <person name="Lalanne C."/>
            <person name="Gautier V."/>
            <person name="Ament-Velasquez S.L."/>
            <person name="Kruys A."/>
            <person name="Hutchinson M.I."/>
            <person name="Powell A.J."/>
            <person name="Barry K."/>
            <person name="Miller A.N."/>
            <person name="Grigoriev I.V."/>
            <person name="Debuchy R."/>
            <person name="Gladieux P."/>
            <person name="Thoren M.H."/>
            <person name="Johannesson H."/>
        </authorList>
    </citation>
    <scope>NUCLEOTIDE SEQUENCE</scope>
    <source>
        <strain evidence="3">CBS 757.83</strain>
    </source>
</reference>
<keyword evidence="4" id="KW-1185">Reference proteome</keyword>
<dbReference type="InterPro" id="IPR013087">
    <property type="entry name" value="Znf_C2H2_type"/>
</dbReference>
<dbReference type="Proteomes" id="UP001305647">
    <property type="component" value="Unassembled WGS sequence"/>
</dbReference>
<dbReference type="PROSITE" id="PS00028">
    <property type="entry name" value="ZINC_FINGER_C2H2_1"/>
    <property type="match status" value="1"/>
</dbReference>
<proteinExistence type="predicted"/>
<name>A0AAN6SWQ8_9PEZI</name>
<evidence type="ECO:0000259" key="2">
    <source>
        <dbReference type="PROSITE" id="PS00028"/>
    </source>
</evidence>
<dbReference type="AlphaFoldDB" id="A0AAN6SWQ8"/>
<reference evidence="3" key="1">
    <citation type="journal article" date="2023" name="Mol. Phylogenet. Evol.">
        <title>Genome-scale phylogeny and comparative genomics of the fungal order Sordariales.</title>
        <authorList>
            <person name="Hensen N."/>
            <person name="Bonometti L."/>
            <person name="Westerberg I."/>
            <person name="Brannstrom I.O."/>
            <person name="Guillou S."/>
            <person name="Cros-Aarteil S."/>
            <person name="Calhoun S."/>
            <person name="Haridas S."/>
            <person name="Kuo A."/>
            <person name="Mondo S."/>
            <person name="Pangilinan J."/>
            <person name="Riley R."/>
            <person name="LaButti K."/>
            <person name="Andreopoulos B."/>
            <person name="Lipzen A."/>
            <person name="Chen C."/>
            <person name="Yan M."/>
            <person name="Daum C."/>
            <person name="Ng V."/>
            <person name="Clum A."/>
            <person name="Steindorff A."/>
            <person name="Ohm R.A."/>
            <person name="Martin F."/>
            <person name="Silar P."/>
            <person name="Natvig D.O."/>
            <person name="Lalanne C."/>
            <person name="Gautier V."/>
            <person name="Ament-Velasquez S.L."/>
            <person name="Kruys A."/>
            <person name="Hutchinson M.I."/>
            <person name="Powell A.J."/>
            <person name="Barry K."/>
            <person name="Miller A.N."/>
            <person name="Grigoriev I.V."/>
            <person name="Debuchy R."/>
            <person name="Gladieux P."/>
            <person name="Hiltunen Thoren M."/>
            <person name="Johannesson H."/>
        </authorList>
    </citation>
    <scope>NUCLEOTIDE SEQUENCE</scope>
    <source>
        <strain evidence="3">CBS 757.83</strain>
    </source>
</reference>
<feature type="compositionally biased region" description="Basic residues" evidence="1">
    <location>
        <begin position="295"/>
        <end position="305"/>
    </location>
</feature>
<evidence type="ECO:0000256" key="1">
    <source>
        <dbReference type="SAM" id="MobiDB-lite"/>
    </source>
</evidence>
<comment type="caution">
    <text evidence="3">The sequence shown here is derived from an EMBL/GenBank/DDBJ whole genome shotgun (WGS) entry which is preliminary data.</text>
</comment>
<evidence type="ECO:0000313" key="3">
    <source>
        <dbReference type="EMBL" id="KAK4096655.1"/>
    </source>
</evidence>
<feature type="region of interest" description="Disordered" evidence="1">
    <location>
        <begin position="129"/>
        <end position="209"/>
    </location>
</feature>
<dbReference type="EMBL" id="MU863703">
    <property type="protein sequence ID" value="KAK4096655.1"/>
    <property type="molecule type" value="Genomic_DNA"/>
</dbReference>
<accession>A0AAN6SWQ8</accession>
<sequence>MASMSTLLAHMNRTEIPRYRKNLRVACGACTREGHVDVKPMSIWEWLMHAWDVHNWTLPHVASCPLCGHLCTPGPGLRRHFATQHSDRPREQLESAARLASAMPAGEMQGTHDFEELLRPGVEKPLLGQSAADVAGRKRRRDGDMDGNYTAPAAKRTKSDGERVCSAPAGKCTEGDGDGKCPAPAARRTESDGNRECPAPPAKRKRAARHKELSPIVIYDAGSDPCVDVIICASTVDEQQPCHLTKNYMGSSTALDPDYPGHVDPALLAPWRPANAAHHTAAVLSNHQTQEALRRPRRRRGRCHG</sequence>
<feature type="region of interest" description="Disordered" evidence="1">
    <location>
        <begin position="284"/>
        <end position="305"/>
    </location>
</feature>
<evidence type="ECO:0000313" key="4">
    <source>
        <dbReference type="Proteomes" id="UP001305647"/>
    </source>
</evidence>